<name>A0A2M9ZLU5_9LEPT</name>
<organism evidence="3 5">
    <name type="scientific">Leptospira perolatii</name>
    <dbReference type="NCBI Taxonomy" id="2023191"/>
    <lineage>
        <taxon>Bacteria</taxon>
        <taxon>Pseudomonadati</taxon>
        <taxon>Spirochaetota</taxon>
        <taxon>Spirochaetia</taxon>
        <taxon>Leptospirales</taxon>
        <taxon>Leptospiraceae</taxon>
        <taxon>Leptospira</taxon>
    </lineage>
</organism>
<proteinExistence type="predicted"/>
<dbReference type="InterPro" id="IPR011468">
    <property type="entry name" value="DUF1574"/>
</dbReference>
<dbReference type="OrthoDB" id="317932at2"/>
<evidence type="ECO:0000313" key="3">
    <source>
        <dbReference type="EMBL" id="PJZ72913.1"/>
    </source>
</evidence>
<dbReference type="Proteomes" id="UP000231962">
    <property type="component" value="Unassembled WGS sequence"/>
</dbReference>
<evidence type="ECO:0000256" key="1">
    <source>
        <dbReference type="SAM" id="Phobius"/>
    </source>
</evidence>
<reference evidence="4 5" key="1">
    <citation type="submission" date="2017-07" db="EMBL/GenBank/DDBJ databases">
        <title>Leptospira spp. isolated from tropical soils.</title>
        <authorList>
            <person name="Thibeaux R."/>
            <person name="Iraola G."/>
            <person name="Ferres I."/>
            <person name="Bierque E."/>
            <person name="Girault D."/>
            <person name="Soupe-Gilbert M.-E."/>
            <person name="Picardeau M."/>
            <person name="Goarant C."/>
        </authorList>
    </citation>
    <scope>NUCLEOTIDE SEQUENCE [LARGE SCALE GENOMIC DNA]</scope>
    <source>
        <strain evidence="3 5">FH1-B-B1</strain>
        <strain evidence="2 4">FH1-B-C1</strain>
    </source>
</reference>
<gene>
    <name evidence="2" type="ORF">CH360_06235</name>
    <name evidence="3" type="ORF">CH373_12735</name>
</gene>
<comment type="caution">
    <text evidence="3">The sequence shown here is derived from an EMBL/GenBank/DDBJ whole genome shotgun (WGS) entry which is preliminary data.</text>
</comment>
<dbReference type="Pfam" id="PF07611">
    <property type="entry name" value="DUF1574"/>
    <property type="match status" value="1"/>
</dbReference>
<dbReference type="Proteomes" id="UP000231990">
    <property type="component" value="Unassembled WGS sequence"/>
</dbReference>
<keyword evidence="4" id="KW-1185">Reference proteome</keyword>
<keyword evidence="1" id="KW-0812">Transmembrane</keyword>
<feature type="transmembrane region" description="Helical" evidence="1">
    <location>
        <begin position="36"/>
        <end position="53"/>
    </location>
</feature>
<evidence type="ECO:0008006" key="6">
    <source>
        <dbReference type="Google" id="ProtNLM"/>
    </source>
</evidence>
<protein>
    <recommendedName>
        <fullName evidence="6">DUF1574 domain-containing protein</fullName>
    </recommendedName>
</protein>
<evidence type="ECO:0000313" key="2">
    <source>
        <dbReference type="EMBL" id="PJZ70202.1"/>
    </source>
</evidence>
<keyword evidence="1" id="KW-1133">Transmembrane helix</keyword>
<evidence type="ECO:0000313" key="4">
    <source>
        <dbReference type="Proteomes" id="UP000231962"/>
    </source>
</evidence>
<dbReference type="AlphaFoldDB" id="A0A2M9ZLU5"/>
<evidence type="ECO:0000313" key="5">
    <source>
        <dbReference type="Proteomes" id="UP000231990"/>
    </source>
</evidence>
<sequence>MVGKFRGFCQFPLRFEKGSRKPRTKWSILNSARKKYNFAFWLPLLVFLVFFLLDKLLLIPRVRLIATEYQPASSAVKEIAEDWEPKSSKLVQGEKVFWAFGTSRSRNFDLFPNPEYTKKDPFLNHWEKESLKNWEGVGVAVNAATMQLLHIRLLQILDRGIQPELVFFEISPMSFNSNHAYNDYFKQDVVPFHLLWKHRSDLGYKPLVDWLLPVLFSSYRFKFSPRTAWRTITGNRIQGEVDFLDALEKNNSASKDALSKADRPSIESPKFEDDKNPTFSLGEKYGLWYEYFTKSEEKKYFANYRVDPEQVEYLEKTIRLLQSRKIKTIYWRPKIHSEFLKLENRTEIQKQLELSVYPLFKKYGIRLVDANQVSMACDYFKDASHLSARCYTSLTAKLLENGL</sequence>
<dbReference type="EMBL" id="NPDZ01000007">
    <property type="protein sequence ID" value="PJZ72913.1"/>
    <property type="molecule type" value="Genomic_DNA"/>
</dbReference>
<dbReference type="EMBL" id="NPDY01000004">
    <property type="protein sequence ID" value="PJZ70202.1"/>
    <property type="molecule type" value="Genomic_DNA"/>
</dbReference>
<accession>A0A2M9ZLU5</accession>
<keyword evidence="1" id="KW-0472">Membrane</keyword>